<accession>E3MGM7</accession>
<dbReference type="HOGENOM" id="CLU_030831_0_2_1"/>
<feature type="domain" description="F-box" evidence="1">
    <location>
        <begin position="4"/>
        <end position="53"/>
    </location>
</feature>
<organism evidence="3">
    <name type="scientific">Caenorhabditis remanei</name>
    <name type="common">Caenorhabditis vulgaris</name>
    <dbReference type="NCBI Taxonomy" id="31234"/>
    <lineage>
        <taxon>Eukaryota</taxon>
        <taxon>Metazoa</taxon>
        <taxon>Ecdysozoa</taxon>
        <taxon>Nematoda</taxon>
        <taxon>Chromadorea</taxon>
        <taxon>Rhabditida</taxon>
        <taxon>Rhabditina</taxon>
        <taxon>Rhabditomorpha</taxon>
        <taxon>Rhabditoidea</taxon>
        <taxon>Rhabditidae</taxon>
        <taxon>Peloderinae</taxon>
        <taxon>Caenorhabditis</taxon>
    </lineage>
</organism>
<reference evidence="2" key="1">
    <citation type="submission" date="2007-07" db="EMBL/GenBank/DDBJ databases">
        <title>PCAP assembly of the Caenorhabditis remanei genome.</title>
        <authorList>
            <consortium name="The Caenorhabditis remanei Sequencing Consortium"/>
            <person name="Wilson R.K."/>
        </authorList>
    </citation>
    <scope>NUCLEOTIDE SEQUENCE [LARGE SCALE GENOMIC DNA]</scope>
    <source>
        <strain evidence="2">PB4641</strain>
    </source>
</reference>
<dbReference type="Pfam" id="PF00646">
    <property type="entry name" value="F-box"/>
    <property type="match status" value="1"/>
</dbReference>
<name>E3MGM7_CAERE</name>
<evidence type="ECO:0000313" key="3">
    <source>
        <dbReference type="Proteomes" id="UP000008281"/>
    </source>
</evidence>
<dbReference type="Proteomes" id="UP000008281">
    <property type="component" value="Unassembled WGS sequence"/>
</dbReference>
<dbReference type="PROSITE" id="PS50181">
    <property type="entry name" value="FBOX"/>
    <property type="match status" value="1"/>
</dbReference>
<sequence length="317" mass="36677">MASELSLLQMPDVALNEIVKKCDYISIQSLHKVCRDLRIFIEDLKPDYQFTNICIELDPDSLELTFNDSNDEEKEITIRYKKHELNCYVSLVKPSGKNSEHLLNTHYIDCFSKDFAIAMSSQKSIVQLLILSHPVDFYMKSRAGDLLRKLKAGNLLLKVRSVVLSTKGTSMIVRFLQILDPNYLETIKIDGYHYLTMKEITEICQLEQFKKAKELEISSCFITTPVEVAVWYRSVSVEMLRSVKQMFITSPNLSSFLIQISHNKCYQSLITSCFGPPDEQISTKSTFRWLLMIPGSEDVIIVEIEQFRVKFERKKKN</sequence>
<dbReference type="Pfam" id="PF01827">
    <property type="entry name" value="FTH"/>
    <property type="match status" value="1"/>
</dbReference>
<dbReference type="AlphaFoldDB" id="E3MGM7"/>
<dbReference type="InterPro" id="IPR001810">
    <property type="entry name" value="F-box_dom"/>
</dbReference>
<evidence type="ECO:0000259" key="1">
    <source>
        <dbReference type="PROSITE" id="PS50181"/>
    </source>
</evidence>
<dbReference type="InParanoid" id="E3MGM7"/>
<dbReference type="PANTHER" id="PTHR23014:SF1">
    <property type="entry name" value="DUF38 DOMAIN-CONTAINING PROTEIN-RELATED"/>
    <property type="match status" value="1"/>
</dbReference>
<proteinExistence type="predicted"/>
<dbReference type="OMA" id="FTNICIE"/>
<protein>
    <recommendedName>
        <fullName evidence="1">F-box domain-containing protein</fullName>
    </recommendedName>
</protein>
<dbReference type="SMART" id="SM00256">
    <property type="entry name" value="FBOX"/>
    <property type="match status" value="1"/>
</dbReference>
<gene>
    <name evidence="2" type="ORF">CRE_23305</name>
</gene>
<dbReference type="EMBL" id="DS268444">
    <property type="protein sequence ID" value="EFP01720.1"/>
    <property type="molecule type" value="Genomic_DNA"/>
</dbReference>
<keyword evidence="3" id="KW-1185">Reference proteome</keyword>
<dbReference type="InterPro" id="IPR002900">
    <property type="entry name" value="DUF38/FTH_CAE_spp"/>
</dbReference>
<evidence type="ECO:0000313" key="2">
    <source>
        <dbReference type="EMBL" id="EFP01720.1"/>
    </source>
</evidence>
<dbReference type="PANTHER" id="PTHR23014">
    <property type="entry name" value="F-BOX A PROTEIN"/>
    <property type="match status" value="1"/>
</dbReference>